<keyword evidence="1" id="KW-0472">Membrane</keyword>
<organism evidence="2 3">
    <name type="scientific">Artemisia annua</name>
    <name type="common">Sweet wormwood</name>
    <dbReference type="NCBI Taxonomy" id="35608"/>
    <lineage>
        <taxon>Eukaryota</taxon>
        <taxon>Viridiplantae</taxon>
        <taxon>Streptophyta</taxon>
        <taxon>Embryophyta</taxon>
        <taxon>Tracheophyta</taxon>
        <taxon>Spermatophyta</taxon>
        <taxon>Magnoliopsida</taxon>
        <taxon>eudicotyledons</taxon>
        <taxon>Gunneridae</taxon>
        <taxon>Pentapetalae</taxon>
        <taxon>asterids</taxon>
        <taxon>campanulids</taxon>
        <taxon>Asterales</taxon>
        <taxon>Asteraceae</taxon>
        <taxon>Asteroideae</taxon>
        <taxon>Anthemideae</taxon>
        <taxon>Artemisiinae</taxon>
        <taxon>Artemisia</taxon>
    </lineage>
</organism>
<dbReference type="Proteomes" id="UP000245207">
    <property type="component" value="Unassembled WGS sequence"/>
</dbReference>
<evidence type="ECO:0000313" key="3">
    <source>
        <dbReference type="Proteomes" id="UP000245207"/>
    </source>
</evidence>
<dbReference type="EMBL" id="PKPP01021783">
    <property type="protein sequence ID" value="PWA34710.1"/>
    <property type="molecule type" value="Genomic_DNA"/>
</dbReference>
<comment type="caution">
    <text evidence="2">The sequence shown here is derived from an EMBL/GenBank/DDBJ whole genome shotgun (WGS) entry which is preliminary data.</text>
</comment>
<dbReference type="Gene3D" id="1.10.287.70">
    <property type="match status" value="1"/>
</dbReference>
<dbReference type="Gene3D" id="3.40.190.10">
    <property type="entry name" value="Periplasmic binding protein-like II"/>
    <property type="match status" value="1"/>
</dbReference>
<protein>
    <submittedName>
        <fullName evidence="2">Ionotropic glutamate receptor, metazoa</fullName>
    </submittedName>
</protein>
<dbReference type="PANTHER" id="PTHR18966">
    <property type="entry name" value="IONOTROPIC GLUTAMATE RECEPTOR"/>
    <property type="match status" value="1"/>
</dbReference>
<evidence type="ECO:0000256" key="1">
    <source>
        <dbReference type="SAM" id="Phobius"/>
    </source>
</evidence>
<sequence length="237" mass="27261">MFIANISHHYMFRVFYLFSFFLINDTDLGSFGMWLPLKDILGPAWQNNKHGISPCPELDVWVPKKIGFPELIKVEHSEVKGGFSIAIFCYALQLLPFKVQPVFKPFINDKGESNGTYDQLVQHIEGKTCQAVAGDVTVRASRAELVDFTIPYLSSEVYMLVQGSHEWNQTLWTFLRPFTWRLWITIVGTCIFIGAAVAILEYRVGNPKFTAPYFQTLRMVIWFPISTFFFNEGTYLS</sequence>
<keyword evidence="2" id="KW-0675">Receptor</keyword>
<dbReference type="AlphaFoldDB" id="A0A2U1KD65"/>
<dbReference type="OrthoDB" id="5984008at2759"/>
<name>A0A2U1KD65_ARTAN</name>
<feature type="transmembrane region" description="Helical" evidence="1">
    <location>
        <begin position="180"/>
        <end position="200"/>
    </location>
</feature>
<accession>A0A2U1KD65</accession>
<keyword evidence="1" id="KW-1133">Transmembrane helix</keyword>
<feature type="transmembrane region" description="Helical" evidence="1">
    <location>
        <begin position="12"/>
        <end position="35"/>
    </location>
</feature>
<reference evidence="2 3" key="1">
    <citation type="journal article" date="2018" name="Mol. Plant">
        <title>The genome of Artemisia annua provides insight into the evolution of Asteraceae family and artemisinin biosynthesis.</title>
        <authorList>
            <person name="Shen Q."/>
            <person name="Zhang L."/>
            <person name="Liao Z."/>
            <person name="Wang S."/>
            <person name="Yan T."/>
            <person name="Shi P."/>
            <person name="Liu M."/>
            <person name="Fu X."/>
            <person name="Pan Q."/>
            <person name="Wang Y."/>
            <person name="Lv Z."/>
            <person name="Lu X."/>
            <person name="Zhang F."/>
            <person name="Jiang W."/>
            <person name="Ma Y."/>
            <person name="Chen M."/>
            <person name="Hao X."/>
            <person name="Li L."/>
            <person name="Tang Y."/>
            <person name="Lv G."/>
            <person name="Zhou Y."/>
            <person name="Sun X."/>
            <person name="Brodelius P.E."/>
            <person name="Rose J.K.C."/>
            <person name="Tang K."/>
        </authorList>
    </citation>
    <scope>NUCLEOTIDE SEQUENCE [LARGE SCALE GENOMIC DNA]</scope>
    <source>
        <strain evidence="3">cv. Huhao1</strain>
        <tissue evidence="2">Leaf</tissue>
    </source>
</reference>
<dbReference type="SUPFAM" id="SSF53850">
    <property type="entry name" value="Periplasmic binding protein-like II"/>
    <property type="match status" value="1"/>
</dbReference>
<gene>
    <name evidence="2" type="ORF">CTI12_AA616560</name>
</gene>
<keyword evidence="1" id="KW-0812">Transmembrane</keyword>
<evidence type="ECO:0000313" key="2">
    <source>
        <dbReference type="EMBL" id="PWA34710.1"/>
    </source>
</evidence>
<dbReference type="InterPro" id="IPR015683">
    <property type="entry name" value="Ionotropic_Glu_rcpt"/>
</dbReference>
<keyword evidence="3" id="KW-1185">Reference proteome</keyword>
<proteinExistence type="predicted"/>